<proteinExistence type="predicted"/>
<organism evidence="1 2">
    <name type="scientific">Microvirga puerhi</name>
    <dbReference type="NCBI Taxonomy" id="2876078"/>
    <lineage>
        <taxon>Bacteria</taxon>
        <taxon>Pseudomonadati</taxon>
        <taxon>Pseudomonadota</taxon>
        <taxon>Alphaproteobacteria</taxon>
        <taxon>Hyphomicrobiales</taxon>
        <taxon>Methylobacteriaceae</taxon>
        <taxon>Microvirga</taxon>
    </lineage>
</organism>
<keyword evidence="2" id="KW-1185">Reference proteome</keyword>
<reference evidence="1 2" key="1">
    <citation type="submission" date="2021-09" db="EMBL/GenBank/DDBJ databases">
        <title>The complete genome sequence of a new microorganism.</title>
        <authorList>
            <person name="Zi Z."/>
        </authorList>
    </citation>
    <scope>NUCLEOTIDE SEQUENCE [LARGE SCALE GENOMIC DNA]</scope>
    <source>
        <strain evidence="1 2">WGZ8</strain>
    </source>
</reference>
<evidence type="ECO:0000313" key="1">
    <source>
        <dbReference type="EMBL" id="MBZ6078927.1"/>
    </source>
</evidence>
<protein>
    <submittedName>
        <fullName evidence="1">Uncharacterized protein</fullName>
    </submittedName>
</protein>
<gene>
    <name evidence="1" type="ORF">K9B37_21960</name>
</gene>
<accession>A0ABS7VVJ3</accession>
<dbReference type="RefSeq" id="WP_224315679.1">
    <property type="nucleotide sequence ID" value="NZ_JAIRBM010000024.1"/>
</dbReference>
<name>A0ABS7VVJ3_9HYPH</name>
<dbReference type="Proteomes" id="UP000704176">
    <property type="component" value="Unassembled WGS sequence"/>
</dbReference>
<dbReference type="EMBL" id="JAIRBM010000024">
    <property type="protein sequence ID" value="MBZ6078927.1"/>
    <property type="molecule type" value="Genomic_DNA"/>
</dbReference>
<evidence type="ECO:0000313" key="2">
    <source>
        <dbReference type="Proteomes" id="UP000704176"/>
    </source>
</evidence>
<sequence>MSDQTLNAPPARTVTAPPLPELTRFLSNGRKNGLTAATTETINAARHVASLFFDPQRVQLVDEVIQRRGRDF</sequence>
<comment type="caution">
    <text evidence="1">The sequence shown here is derived from an EMBL/GenBank/DDBJ whole genome shotgun (WGS) entry which is preliminary data.</text>
</comment>